<evidence type="ECO:0000313" key="8">
    <source>
        <dbReference type="Proteomes" id="UP000306038"/>
    </source>
</evidence>
<feature type="transmembrane region" description="Helical" evidence="5">
    <location>
        <begin position="264"/>
        <end position="292"/>
    </location>
</feature>
<dbReference type="RefSeq" id="WP_110366996.1">
    <property type="nucleotide sequence ID" value="NZ_SDLV01000019.1"/>
</dbReference>
<dbReference type="PANTHER" id="PTHR39535:SF2">
    <property type="entry name" value="HTTM DOMAIN-CONTAINING PROTEIN"/>
    <property type="match status" value="1"/>
</dbReference>
<evidence type="ECO:0000256" key="3">
    <source>
        <dbReference type="ARBA" id="ARBA00022989"/>
    </source>
</evidence>
<comment type="subcellular location">
    <subcellularLocation>
        <location evidence="1">Endomembrane system</location>
        <topology evidence="1">Multi-pass membrane protein</topology>
    </subcellularLocation>
</comment>
<evidence type="ECO:0000256" key="2">
    <source>
        <dbReference type="ARBA" id="ARBA00022692"/>
    </source>
</evidence>
<feature type="transmembrane region" description="Helical" evidence="5">
    <location>
        <begin position="122"/>
        <end position="141"/>
    </location>
</feature>
<gene>
    <name evidence="7" type="ORF">EK417_10235</name>
</gene>
<evidence type="ECO:0000256" key="4">
    <source>
        <dbReference type="ARBA" id="ARBA00023136"/>
    </source>
</evidence>
<reference evidence="7 8" key="1">
    <citation type="submission" date="2019-01" db="EMBL/GenBank/DDBJ databases">
        <authorList>
            <person name="B I."/>
            <person name="Ch S."/>
            <person name="Ch V.R."/>
        </authorList>
    </citation>
    <scope>NUCLEOTIDE SEQUENCE [LARGE SCALE GENOMIC DNA]</scope>
    <source>
        <strain evidence="7 8">JC507</strain>
    </source>
</reference>
<proteinExistence type="predicted"/>
<evidence type="ECO:0000259" key="6">
    <source>
        <dbReference type="SMART" id="SM00752"/>
    </source>
</evidence>
<dbReference type="PANTHER" id="PTHR39535">
    <property type="entry name" value="SPORULATION-DELAYING PROTEIN SDPB"/>
    <property type="match status" value="1"/>
</dbReference>
<name>A0ABY2R6Q3_9FLAO</name>
<feature type="transmembrane region" description="Helical" evidence="5">
    <location>
        <begin position="147"/>
        <end position="163"/>
    </location>
</feature>
<feature type="transmembrane region" description="Helical" evidence="5">
    <location>
        <begin position="230"/>
        <end position="252"/>
    </location>
</feature>
<protein>
    <recommendedName>
        <fullName evidence="6">HTTM-like domain-containing protein</fullName>
    </recommendedName>
</protein>
<evidence type="ECO:0000256" key="5">
    <source>
        <dbReference type="SAM" id="Phobius"/>
    </source>
</evidence>
<dbReference type="InterPro" id="IPR011020">
    <property type="entry name" value="HTTM-like"/>
</dbReference>
<sequence length="311" mass="35858">MLSLLRKTTLLPTEFYKFFNEYKPEDKLFFAFFRISMGLFFLVHFVSTLTDFNLLFTDQGLIPLEVVGFLGSEKMPSFFFVIKLLGTMNISESAVIMGYIVIYILTCVSLTVGFMSRLSAGIILILHLLIFQSSSTFMYGIDFFKTIAMFYCFLFPLGSFYSLDSKIFKYNDINPTPFRNLLRIHMSIVYFTSGLDKAFGINWWNGESIWKALHLPGFQSYILDNSSYDIFVSFPVIPIFIGISTIIIELFYPYFMWKKSTRKVFIWMVVALHTGIIIAMNLYFFGALMILLNLSAFLNLEDSKKPIAATS</sequence>
<feature type="transmembrane region" description="Helical" evidence="5">
    <location>
        <begin position="184"/>
        <end position="204"/>
    </location>
</feature>
<organism evidence="7 8">
    <name type="scientific">Chryseobacterium candidae</name>
    <dbReference type="NCBI Taxonomy" id="1978493"/>
    <lineage>
        <taxon>Bacteria</taxon>
        <taxon>Pseudomonadati</taxon>
        <taxon>Bacteroidota</taxon>
        <taxon>Flavobacteriia</taxon>
        <taxon>Flavobacteriales</taxon>
        <taxon>Weeksellaceae</taxon>
        <taxon>Chryseobacterium group</taxon>
        <taxon>Chryseobacterium</taxon>
    </lineage>
</organism>
<evidence type="ECO:0000313" key="7">
    <source>
        <dbReference type="EMBL" id="THV59820.1"/>
    </source>
</evidence>
<keyword evidence="8" id="KW-1185">Reference proteome</keyword>
<dbReference type="Proteomes" id="UP000306038">
    <property type="component" value="Unassembled WGS sequence"/>
</dbReference>
<feature type="transmembrane region" description="Helical" evidence="5">
    <location>
        <begin position="28"/>
        <end position="47"/>
    </location>
</feature>
<feature type="domain" description="HTTM-like" evidence="6">
    <location>
        <begin position="22"/>
        <end position="302"/>
    </location>
</feature>
<dbReference type="InterPro" id="IPR052964">
    <property type="entry name" value="Sporulation_signal_mat"/>
</dbReference>
<dbReference type="SMART" id="SM00752">
    <property type="entry name" value="HTTM"/>
    <property type="match status" value="1"/>
</dbReference>
<keyword evidence="2 5" id="KW-0812">Transmembrane</keyword>
<evidence type="ECO:0000256" key="1">
    <source>
        <dbReference type="ARBA" id="ARBA00004127"/>
    </source>
</evidence>
<accession>A0ABY2R6Q3</accession>
<dbReference type="EMBL" id="SDLV01000019">
    <property type="protein sequence ID" value="THV59820.1"/>
    <property type="molecule type" value="Genomic_DNA"/>
</dbReference>
<keyword evidence="3 5" id="KW-1133">Transmembrane helix</keyword>
<comment type="caution">
    <text evidence="7">The sequence shown here is derived from an EMBL/GenBank/DDBJ whole genome shotgun (WGS) entry which is preliminary data.</text>
</comment>
<keyword evidence="4 5" id="KW-0472">Membrane</keyword>
<feature type="transmembrane region" description="Helical" evidence="5">
    <location>
        <begin position="94"/>
        <end position="115"/>
    </location>
</feature>